<dbReference type="CDD" id="cd18787">
    <property type="entry name" value="SF2_C_DEAD"/>
    <property type="match status" value="1"/>
</dbReference>
<dbReference type="Proteomes" id="UP001642483">
    <property type="component" value="Unassembled WGS sequence"/>
</dbReference>
<protein>
    <recommendedName>
        <fullName evidence="4">RNA helicase</fullName>
        <ecNumber evidence="4">3.6.4.13</ecNumber>
    </recommendedName>
</protein>
<evidence type="ECO:0000256" key="7">
    <source>
        <dbReference type="ARBA" id="ARBA00022801"/>
    </source>
</evidence>
<organism evidence="15 16">
    <name type="scientific">Clavelina lepadiformis</name>
    <name type="common">Light-bulb sea squirt</name>
    <name type="synonym">Ascidia lepadiformis</name>
    <dbReference type="NCBI Taxonomy" id="159417"/>
    <lineage>
        <taxon>Eukaryota</taxon>
        <taxon>Metazoa</taxon>
        <taxon>Chordata</taxon>
        <taxon>Tunicata</taxon>
        <taxon>Ascidiacea</taxon>
        <taxon>Aplousobranchia</taxon>
        <taxon>Clavelinidae</taxon>
        <taxon>Clavelina</taxon>
    </lineage>
</organism>
<keyword evidence="6" id="KW-0547">Nucleotide-binding</keyword>
<feature type="compositionally biased region" description="Basic residues" evidence="12">
    <location>
        <begin position="25"/>
        <end position="45"/>
    </location>
</feature>
<dbReference type="InterPro" id="IPR035979">
    <property type="entry name" value="RBD_domain_sf"/>
</dbReference>
<feature type="region of interest" description="Disordered" evidence="12">
    <location>
        <begin position="1"/>
        <end position="94"/>
    </location>
</feature>
<feature type="region of interest" description="Disordered" evidence="12">
    <location>
        <begin position="625"/>
        <end position="688"/>
    </location>
</feature>
<evidence type="ECO:0000313" key="15">
    <source>
        <dbReference type="EMBL" id="CAK8673537.1"/>
    </source>
</evidence>
<dbReference type="InterPro" id="IPR014001">
    <property type="entry name" value="Helicase_ATP-bd"/>
</dbReference>
<proteinExistence type="inferred from homology"/>
<evidence type="ECO:0000256" key="5">
    <source>
        <dbReference type="ARBA" id="ARBA00022490"/>
    </source>
</evidence>
<feature type="compositionally biased region" description="Low complexity" evidence="12">
    <location>
        <begin position="638"/>
        <end position="659"/>
    </location>
</feature>
<keyword evidence="9" id="KW-0067">ATP-binding</keyword>
<comment type="caution">
    <text evidence="15">The sequence shown here is derived from an EMBL/GenBank/DDBJ whole genome shotgun (WGS) entry which is preliminary data.</text>
</comment>
<evidence type="ECO:0000256" key="9">
    <source>
        <dbReference type="ARBA" id="ARBA00022840"/>
    </source>
</evidence>
<keyword evidence="11" id="KW-0539">Nucleus</keyword>
<evidence type="ECO:0000256" key="8">
    <source>
        <dbReference type="ARBA" id="ARBA00022806"/>
    </source>
</evidence>
<accession>A0ABP0F5L1</accession>
<dbReference type="EMBL" id="CAWYQH010000002">
    <property type="protein sequence ID" value="CAK8673537.1"/>
    <property type="molecule type" value="Genomic_DNA"/>
</dbReference>
<keyword evidence="5" id="KW-0963">Cytoplasm</keyword>
<evidence type="ECO:0000259" key="13">
    <source>
        <dbReference type="PROSITE" id="PS51192"/>
    </source>
</evidence>
<evidence type="ECO:0000256" key="10">
    <source>
        <dbReference type="ARBA" id="ARBA00022884"/>
    </source>
</evidence>
<dbReference type="InterPro" id="IPR001650">
    <property type="entry name" value="Helicase_C-like"/>
</dbReference>
<reference evidence="15 16" key="1">
    <citation type="submission" date="2024-02" db="EMBL/GenBank/DDBJ databases">
        <authorList>
            <person name="Daric V."/>
            <person name="Darras S."/>
        </authorList>
    </citation>
    <scope>NUCLEOTIDE SEQUENCE [LARGE SCALE GENOMIC DNA]</scope>
</reference>
<dbReference type="Gene3D" id="3.40.50.300">
    <property type="entry name" value="P-loop containing nucleotide triphosphate hydrolases"/>
    <property type="match status" value="2"/>
</dbReference>
<evidence type="ECO:0000256" key="1">
    <source>
        <dbReference type="ARBA" id="ARBA00004496"/>
    </source>
</evidence>
<dbReference type="Pfam" id="PF26142">
    <property type="entry name" value="DD_DDX21-DDX50"/>
    <property type="match status" value="1"/>
</dbReference>
<dbReference type="EC" id="3.6.4.13" evidence="4"/>
<dbReference type="Pfam" id="PF00271">
    <property type="entry name" value="Helicase_C"/>
    <property type="match status" value="1"/>
</dbReference>
<name>A0ABP0F5L1_CLALP</name>
<comment type="subcellular location">
    <subcellularLocation>
        <location evidence="1">Cytoplasm</location>
    </subcellularLocation>
    <subcellularLocation>
        <location evidence="2">Nucleus</location>
        <location evidence="2">Nucleolus</location>
    </subcellularLocation>
</comment>
<dbReference type="PROSITE" id="PS51194">
    <property type="entry name" value="HELICASE_CTER"/>
    <property type="match status" value="1"/>
</dbReference>
<dbReference type="InterPro" id="IPR050079">
    <property type="entry name" value="DEAD_box_RNA_helicase"/>
</dbReference>
<evidence type="ECO:0000256" key="12">
    <source>
        <dbReference type="SAM" id="MobiDB-lite"/>
    </source>
</evidence>
<dbReference type="SMART" id="SM00487">
    <property type="entry name" value="DEXDc"/>
    <property type="match status" value="1"/>
</dbReference>
<evidence type="ECO:0000256" key="11">
    <source>
        <dbReference type="ARBA" id="ARBA00023242"/>
    </source>
</evidence>
<evidence type="ECO:0000256" key="6">
    <source>
        <dbReference type="ARBA" id="ARBA00022741"/>
    </source>
</evidence>
<feature type="compositionally biased region" description="Basic and acidic residues" evidence="12">
    <location>
        <begin position="68"/>
        <end position="78"/>
    </location>
</feature>
<dbReference type="CDD" id="cd12937">
    <property type="entry name" value="GUCT_RH7_like"/>
    <property type="match status" value="1"/>
</dbReference>
<dbReference type="Pfam" id="PF00270">
    <property type="entry name" value="DEAD"/>
    <property type="match status" value="1"/>
</dbReference>
<feature type="domain" description="Helicase ATP-binding" evidence="13">
    <location>
        <begin position="128"/>
        <end position="307"/>
    </location>
</feature>
<dbReference type="PANTHER" id="PTHR47959:SF19">
    <property type="entry name" value="NUCLEOLAR RNA HELICASE 2-A"/>
    <property type="match status" value="1"/>
</dbReference>
<dbReference type="InterPro" id="IPR011545">
    <property type="entry name" value="DEAD/DEAH_box_helicase_dom"/>
</dbReference>
<dbReference type="PROSITE" id="PS51192">
    <property type="entry name" value="HELICASE_ATP_BIND_1"/>
    <property type="match status" value="1"/>
</dbReference>
<dbReference type="InterPro" id="IPR059027">
    <property type="entry name" value="DD_DDX21-DDX50"/>
</dbReference>
<keyword evidence="10" id="KW-0694">RNA-binding</keyword>
<comment type="similarity">
    <text evidence="3">Belongs to the DEAD box helicase family. DDX21/DDX50 subfamily.</text>
</comment>
<dbReference type="PANTHER" id="PTHR47959">
    <property type="entry name" value="ATP-DEPENDENT RNA HELICASE RHLE-RELATED"/>
    <property type="match status" value="1"/>
</dbReference>
<sequence length="688" mass="76865">MVELIETCPESPQINAFVDEENGTPKKKTKISKKSTKTSKKKKLKKVEPVENGVEDEEPPKKKKKSKTDKVEKKKVEVEPESDPATTIDENSPEVQGAFDKFRITQKTQELLIKKGIHYLFPIQIKTFDHVYDGVDLIAQARTGTGKTMSFAIPLVEKLLLQTTKKVRGRPPKVLAMAPTRELAIQVHKDFQAIAQSLATLCVYGGSPYYPQESAMRNGLDIVVGTPGRILDHLKKGNLKLNLTEHVVLDEVDQMLDMGFAPTVEEILQYAFTEDREKPPQTLLFSATCPSWVHKTARKYMRPNETEQVDTIGDSNVRTAVTVEHLAIRCHYKDRANCIGNVVQLYSGQHGRAMIFTDTKKEANELSVCESLQLHKAQVLHGDIEQRQREITLQAYRDGNVRCLVATNVAARGLDIPEIDLVIQTSPPQDIESYIHRSGRTGRAGRNGVCVCFYKPSEDDAIRRVERTAGIKFKRVGPPQPQDIVKASINDAVKALDNVDKGTIKDFMEHAKTVAEKYDGGAVEALAAALLHMSGASKLQSRSLLNSQEKHTTWHFESDFDIRHAGFVFSSLEKYISRNIRDLCQGLRLTADGKGAVFDLPDHCKEEIESNWVDSESISLKRAETLPELQENSSRNFQRSNGWGSRGNNRGYRGQQSNRNGGGGGWRNGATFRSGNNNGGGFKRKWGK</sequence>
<evidence type="ECO:0000313" key="16">
    <source>
        <dbReference type="Proteomes" id="UP001642483"/>
    </source>
</evidence>
<keyword evidence="8" id="KW-0347">Helicase</keyword>
<dbReference type="Gene3D" id="3.30.70.2280">
    <property type="match status" value="1"/>
</dbReference>
<dbReference type="SMART" id="SM00490">
    <property type="entry name" value="HELICc"/>
    <property type="match status" value="1"/>
</dbReference>
<dbReference type="Pfam" id="PF08152">
    <property type="entry name" value="GUCT"/>
    <property type="match status" value="1"/>
</dbReference>
<evidence type="ECO:0000256" key="3">
    <source>
        <dbReference type="ARBA" id="ARBA00006517"/>
    </source>
</evidence>
<evidence type="ECO:0000259" key="14">
    <source>
        <dbReference type="PROSITE" id="PS51194"/>
    </source>
</evidence>
<evidence type="ECO:0000256" key="2">
    <source>
        <dbReference type="ARBA" id="ARBA00004604"/>
    </source>
</evidence>
<keyword evidence="16" id="KW-1185">Reference proteome</keyword>
<keyword evidence="7" id="KW-0378">Hydrolase</keyword>
<evidence type="ECO:0000256" key="4">
    <source>
        <dbReference type="ARBA" id="ARBA00012552"/>
    </source>
</evidence>
<dbReference type="InterPro" id="IPR012562">
    <property type="entry name" value="GUCT"/>
</dbReference>
<gene>
    <name evidence="15" type="ORF">CVLEPA_LOCUS3320</name>
</gene>
<dbReference type="SUPFAM" id="SSF54928">
    <property type="entry name" value="RNA-binding domain, RBD"/>
    <property type="match status" value="1"/>
</dbReference>
<dbReference type="SUPFAM" id="SSF52540">
    <property type="entry name" value="P-loop containing nucleoside triphosphate hydrolases"/>
    <property type="match status" value="1"/>
</dbReference>
<feature type="domain" description="Helicase C-terminal" evidence="14">
    <location>
        <begin position="341"/>
        <end position="485"/>
    </location>
</feature>
<dbReference type="InterPro" id="IPR027417">
    <property type="entry name" value="P-loop_NTPase"/>
</dbReference>